<comment type="caution">
    <text evidence="7">The sequence shown here is derived from an EMBL/GenBank/DDBJ whole genome shotgun (WGS) entry which is preliminary data.</text>
</comment>
<name>A0A554X9H6_9BURK</name>
<organism evidence="7 8">
    <name type="scientific">Tepidimonas charontis</name>
    <dbReference type="NCBI Taxonomy" id="2267262"/>
    <lineage>
        <taxon>Bacteria</taxon>
        <taxon>Pseudomonadati</taxon>
        <taxon>Pseudomonadota</taxon>
        <taxon>Betaproteobacteria</taxon>
        <taxon>Burkholderiales</taxon>
        <taxon>Tepidimonas</taxon>
    </lineage>
</organism>
<gene>
    <name evidence="7" type="ORF">Tchar_02120</name>
</gene>
<keyword evidence="5 6" id="KW-0472">Membrane</keyword>
<evidence type="ECO:0000256" key="5">
    <source>
        <dbReference type="ARBA" id="ARBA00023136"/>
    </source>
</evidence>
<feature type="transmembrane region" description="Helical" evidence="6">
    <location>
        <begin position="218"/>
        <end position="238"/>
    </location>
</feature>
<keyword evidence="6" id="KW-1003">Cell membrane</keyword>
<comment type="similarity">
    <text evidence="2 6">Belongs to the SURF1 family.</text>
</comment>
<dbReference type="EMBL" id="VJON01000039">
    <property type="protein sequence ID" value="TSE32473.1"/>
    <property type="molecule type" value="Genomic_DNA"/>
</dbReference>
<dbReference type="OrthoDB" id="9789940at2"/>
<dbReference type="PANTHER" id="PTHR23427">
    <property type="entry name" value="SURFEIT LOCUS PROTEIN"/>
    <property type="match status" value="1"/>
</dbReference>
<dbReference type="CDD" id="cd06662">
    <property type="entry name" value="SURF1"/>
    <property type="match status" value="1"/>
</dbReference>
<evidence type="ECO:0000313" key="7">
    <source>
        <dbReference type="EMBL" id="TSE32473.1"/>
    </source>
</evidence>
<dbReference type="Pfam" id="PF02104">
    <property type="entry name" value="SURF1"/>
    <property type="match status" value="1"/>
</dbReference>
<accession>A0A554X9H6</accession>
<dbReference type="RefSeq" id="WP_144329001.1">
    <property type="nucleotide sequence ID" value="NZ_VJON01000039.1"/>
</dbReference>
<dbReference type="InterPro" id="IPR045214">
    <property type="entry name" value="Surf1/Surf4"/>
</dbReference>
<keyword evidence="8" id="KW-1185">Reference proteome</keyword>
<dbReference type="GO" id="GO:0005886">
    <property type="term" value="C:plasma membrane"/>
    <property type="evidence" value="ECO:0007669"/>
    <property type="project" value="UniProtKB-SubCell"/>
</dbReference>
<evidence type="ECO:0000256" key="1">
    <source>
        <dbReference type="ARBA" id="ARBA00004370"/>
    </source>
</evidence>
<keyword evidence="4 6" id="KW-1133">Transmembrane helix</keyword>
<protein>
    <recommendedName>
        <fullName evidence="6">SURF1-like protein</fullName>
    </recommendedName>
</protein>
<sequence>MTTRFGVQRWAVTLSALLAIGATARLGLWQLDRAAEKRALQQQLADRAAAPVLGWDELEEAAARGTLDALVGRAVRLQGRWQDEATVFLDNRPMNGRAGFIVVTPLLPPGQGAALLVQRGWVPRRADDRTALPTLRRSVEPVRIEGRLAPPPSQLFEWGPPASGPIRQNIDPAAISAEWRLPLLPLSVQQTAPPEATEEGLALQRDWTPVAVDPAKHIGYAVQWFALSAVFLGLYVWYQFLQPRRRRGARV</sequence>
<evidence type="ECO:0000256" key="4">
    <source>
        <dbReference type="ARBA" id="ARBA00022989"/>
    </source>
</evidence>
<reference evidence="7 8" key="1">
    <citation type="submission" date="2019-07" db="EMBL/GenBank/DDBJ databases">
        <title>Tepidimonas charontis SPSP-6 draft genome.</title>
        <authorList>
            <person name="Da Costa M.S."/>
            <person name="Froufe H.J.C."/>
            <person name="Egas C."/>
            <person name="Albuquerque L."/>
        </authorList>
    </citation>
    <scope>NUCLEOTIDE SEQUENCE [LARGE SCALE GENOMIC DNA]</scope>
    <source>
        <strain evidence="7 8">SPSP-6</strain>
    </source>
</reference>
<proteinExistence type="inferred from homology"/>
<comment type="caution">
    <text evidence="6">Lacks conserved residue(s) required for the propagation of feature annotation.</text>
</comment>
<evidence type="ECO:0000256" key="2">
    <source>
        <dbReference type="ARBA" id="ARBA00007165"/>
    </source>
</evidence>
<dbReference type="AlphaFoldDB" id="A0A554X9H6"/>
<dbReference type="InterPro" id="IPR002994">
    <property type="entry name" value="Surf1/Shy1"/>
</dbReference>
<comment type="subcellular location">
    <subcellularLocation>
        <location evidence="6">Cell membrane</location>
        <topology evidence="6">Multi-pass membrane protein</topology>
    </subcellularLocation>
    <subcellularLocation>
        <location evidence="1">Membrane</location>
    </subcellularLocation>
</comment>
<evidence type="ECO:0000256" key="3">
    <source>
        <dbReference type="ARBA" id="ARBA00022692"/>
    </source>
</evidence>
<dbReference type="Proteomes" id="UP000318294">
    <property type="component" value="Unassembled WGS sequence"/>
</dbReference>
<dbReference type="PANTHER" id="PTHR23427:SF2">
    <property type="entry name" value="SURFEIT LOCUS PROTEIN 1"/>
    <property type="match status" value="1"/>
</dbReference>
<dbReference type="PROSITE" id="PS50895">
    <property type="entry name" value="SURF1"/>
    <property type="match status" value="1"/>
</dbReference>
<evidence type="ECO:0000256" key="6">
    <source>
        <dbReference type="RuleBase" id="RU363076"/>
    </source>
</evidence>
<evidence type="ECO:0000313" key="8">
    <source>
        <dbReference type="Proteomes" id="UP000318294"/>
    </source>
</evidence>
<keyword evidence="3 6" id="KW-0812">Transmembrane</keyword>